<gene>
    <name evidence="9" type="ORF">HER31_09705</name>
</gene>
<dbReference type="KEGG" id="fes:HER31_09705"/>
<dbReference type="RefSeq" id="WP_168660386.1">
    <property type="nucleotide sequence ID" value="NZ_CP051180.1"/>
</dbReference>
<feature type="chain" id="PRO_5026133601" evidence="7">
    <location>
        <begin position="25"/>
        <end position="1455"/>
    </location>
</feature>
<evidence type="ECO:0000256" key="5">
    <source>
        <dbReference type="ARBA" id="ARBA00022837"/>
    </source>
</evidence>
<evidence type="ECO:0000259" key="8">
    <source>
        <dbReference type="Pfam" id="PF05567"/>
    </source>
</evidence>
<keyword evidence="5" id="KW-0106">Calcium</keyword>
<protein>
    <submittedName>
        <fullName evidence="9">Fimbrial assembly protein</fullName>
    </submittedName>
</protein>
<dbReference type="Proteomes" id="UP000501602">
    <property type="component" value="Chromosome"/>
</dbReference>
<evidence type="ECO:0000256" key="3">
    <source>
        <dbReference type="ARBA" id="ARBA00022558"/>
    </source>
</evidence>
<keyword evidence="10" id="KW-1185">Reference proteome</keyword>
<evidence type="ECO:0000256" key="1">
    <source>
        <dbReference type="ARBA" id="ARBA00004561"/>
    </source>
</evidence>
<accession>A0A6H1UDG3</accession>
<organism evidence="9 10">
    <name type="scientific">Ferrimonas lipolytica</name>
    <dbReference type="NCBI Taxonomy" id="2724191"/>
    <lineage>
        <taxon>Bacteria</taxon>
        <taxon>Pseudomonadati</taxon>
        <taxon>Pseudomonadota</taxon>
        <taxon>Gammaproteobacteria</taxon>
        <taxon>Alteromonadales</taxon>
        <taxon>Ferrimonadaceae</taxon>
        <taxon>Ferrimonas</taxon>
    </lineage>
</organism>
<dbReference type="GO" id="GO:0009289">
    <property type="term" value="C:pilus"/>
    <property type="evidence" value="ECO:0007669"/>
    <property type="project" value="UniProtKB-SubCell"/>
</dbReference>
<evidence type="ECO:0000313" key="10">
    <source>
        <dbReference type="Proteomes" id="UP000501602"/>
    </source>
</evidence>
<comment type="similarity">
    <text evidence="2">Belongs to the PilY1 family.</text>
</comment>
<sequence length="1455" mass="157983">MKNYISNRICAFFAASLLAPFACAENVSLANGPLSVGTDVPPMVMLVLSRDHTLYYEAYNDASDLNDDGQLDVGYKPATIDYAGYFDSYKCYSYSSDLFTPAATTTNKACSDSNHWSGDFLNYLTMARIDVLRQVLYGGMRKVDTGSDTVLERTFIPQDAHSWGKQYSSVAVDGYDISQYTPFSLPASGGKHFFGTASFSDGGKPEIRIRLNQQAKSGKTCDIWDWASTERPVLADDPNSNYNCTPEGSSDSHYTVRVKVCVAGLLEQNCQEYPDGNYKPTGLLHEFGESDGMEFGLLSGSFANNLSGGVLRHVVDNFANEVDSDSGVFDTSANGIVKTIDALRIQGFSYSSDSYDSNCGWKTQGPISNGECNSWGNPIGEMLYESTRYFHDQGTASASFSTGTEYGLPVDSWDKPFDVREYCARPNNLVIGDIYPSYDADQLPGPIASGNTYSGSTLTGFDAKALVADVSSQEGISGNYFIGYSESDAGLGVGAPTAKIVTNLNNIYGLAPQEPTKLGSYSAAGVAYYGRKTDLFPAKDGHQSILTSVVAISSPLPEIDIAIDDQTIRLVPYAKSVNGFSIEPGVDKFQPTNTIVDYYVENITNTSGVFRINFEDVEQGADHDMDMIVTYSYEVFDDLCPIAGQSCLDSEKAKGVKVTLSSDYAAGSIEQHAGYVISGTSQDGIYLDVRDQGDANATDYYLDTVSSADLPYPNNLRTIGNSTERATDLIIGVRSRHFFPQASSRAAEFLPSPLYYAAKYGGFVESDEVGNDNLKPDLVEEWDDDGDGIPDSYFPVTNAGELADNLRKAFENIANQDSAGTSQFSNRFLTAGSVRYQSSYSTDKWSGDVKAYEVDATGEFSTTEKWSVAKELDERDIVVDSVRRIFTRNDESGTVFRFKVPTPDGVTIAGKNNRWSQAQILHLLDGFSGTDAEKTAYAEAVINYIGGDRSHESPSSAYDLRVRESRLGDVINSSPYVVDTVNGHSVNKPVIVFGANDGMVHVVRTSNGKELGAYMPSQVYQHLGSFVKNSYAHNFTVDGAISGFTDTTANTTTVVGTLGHGIKGLYALQFDNSDVKVNKDAIKWEITATGDFADLGYTGAQPTIATLENGQTGVIFPNGFNAGGDGAIYIANVTDGSLIAKLSVGAQTDPTGNSRPNALAEPAVLDTNGDGVADRIYAGDLYGNMWSFDITDSDPGNWKVATNDLKPLFTATSPSTSDGTNVISQSITSRPSFAVHQHGLSDGIMVSFGTGLYVGYGDASATNQPTQTFYSIWDKLDGSRIDDSRSGTDKTYNKLMQQKITKEVDEQRSLTQSVIDWTTDFGFYIDLINTENNNTNNRGERQVTTSLSLIDTVSFTTLAPNDDPCSGGGDGWYMELNLHNGLLKNSYQFKYIPPAPTVIMEPPYDAGSPPDNVDPDDPTPVCQVDCEAKKRIYVGDKYFEDTTPPVGMLNWRRMY</sequence>
<comment type="subcellular location">
    <subcellularLocation>
        <location evidence="1">Fimbrium</location>
    </subcellularLocation>
</comment>
<feature type="domain" description="PilY1 beta-propeller" evidence="8">
    <location>
        <begin position="981"/>
        <end position="1305"/>
    </location>
</feature>
<evidence type="ECO:0000256" key="6">
    <source>
        <dbReference type="ARBA" id="ARBA00023263"/>
    </source>
</evidence>
<evidence type="ECO:0000256" key="2">
    <source>
        <dbReference type="ARBA" id="ARBA00008387"/>
    </source>
</evidence>
<reference evidence="9 10" key="1">
    <citation type="submission" date="2020-04" db="EMBL/GenBank/DDBJ databases">
        <title>Ferrimonas sp. S7 isolated from sea water.</title>
        <authorList>
            <person name="Bae S.S."/>
            <person name="Baek K."/>
        </authorList>
    </citation>
    <scope>NUCLEOTIDE SEQUENCE [LARGE SCALE GENOMIC DNA]</scope>
    <source>
        <strain evidence="9 10">S7</strain>
    </source>
</reference>
<dbReference type="InterPro" id="IPR011047">
    <property type="entry name" value="Quinoprotein_ADH-like_sf"/>
</dbReference>
<evidence type="ECO:0000313" key="9">
    <source>
        <dbReference type="EMBL" id="QIZ77125.1"/>
    </source>
</evidence>
<dbReference type="EMBL" id="CP051180">
    <property type="protein sequence ID" value="QIZ77125.1"/>
    <property type="molecule type" value="Genomic_DNA"/>
</dbReference>
<dbReference type="Pfam" id="PF05567">
    <property type="entry name" value="T4P_PilY1"/>
    <property type="match status" value="1"/>
</dbReference>
<dbReference type="InterPro" id="IPR008707">
    <property type="entry name" value="B-propeller_PilY1"/>
</dbReference>
<dbReference type="SUPFAM" id="SSF50998">
    <property type="entry name" value="Quinoprotein alcohol dehydrogenase-like"/>
    <property type="match status" value="1"/>
</dbReference>
<feature type="signal peptide" evidence="7">
    <location>
        <begin position="1"/>
        <end position="24"/>
    </location>
</feature>
<keyword evidence="3" id="KW-1029">Fimbrium biogenesis</keyword>
<keyword evidence="7" id="KW-0732">Signal</keyword>
<proteinExistence type="inferred from homology"/>
<keyword evidence="6" id="KW-0281">Fimbrium</keyword>
<evidence type="ECO:0000256" key="7">
    <source>
        <dbReference type="SAM" id="SignalP"/>
    </source>
</evidence>
<name>A0A6H1UDG3_9GAMM</name>
<keyword evidence="4" id="KW-0479">Metal-binding</keyword>
<evidence type="ECO:0000256" key="4">
    <source>
        <dbReference type="ARBA" id="ARBA00022723"/>
    </source>
</evidence>
<dbReference type="GO" id="GO:0046872">
    <property type="term" value="F:metal ion binding"/>
    <property type="evidence" value="ECO:0007669"/>
    <property type="project" value="UniProtKB-KW"/>
</dbReference>